<dbReference type="PANTHER" id="PTHR23024:SF24">
    <property type="entry name" value="ALPHA_BETA HYDROLASE FOLD-3 DOMAIN-CONTAINING PROTEIN"/>
    <property type="match status" value="1"/>
</dbReference>
<gene>
    <name evidence="2" type="ORF">ACS04_32015</name>
</gene>
<dbReference type="SUPFAM" id="SSF53474">
    <property type="entry name" value="alpha/beta-Hydrolases"/>
    <property type="match status" value="1"/>
</dbReference>
<sequence length="144" mass="14397">MSEDLAGRGAGGDRLSPAARELCDAMTAAFPGPGNVAALRAAAAGGRSAGPEVASVRDAEACGVPVRVYDPAPGSTGRPLAVFLHGGGWVMCGVATHDATCRSLAAGSGAVVVSADYRLAPEHPWPAAPDDALNVLLWARARAP</sequence>
<protein>
    <recommendedName>
        <fullName evidence="1">Alpha/beta hydrolase fold-3 domain-containing protein</fullName>
    </recommendedName>
</protein>
<dbReference type="STRING" id="66430.ACS04_32015"/>
<dbReference type="Pfam" id="PF07859">
    <property type="entry name" value="Abhydrolase_3"/>
    <property type="match status" value="1"/>
</dbReference>
<evidence type="ECO:0000313" key="3">
    <source>
        <dbReference type="Proteomes" id="UP000035932"/>
    </source>
</evidence>
<dbReference type="InterPro" id="IPR050466">
    <property type="entry name" value="Carboxylest/Gibb_receptor"/>
</dbReference>
<dbReference type="AlphaFoldDB" id="A0A0J7A9I2"/>
<dbReference type="RefSeq" id="WP_048480348.1">
    <property type="nucleotide sequence ID" value="NZ_LFML01000156.1"/>
</dbReference>
<accession>A0A0J7A9I2</accession>
<feature type="domain" description="Alpha/beta hydrolase fold-3" evidence="1">
    <location>
        <begin position="82"/>
        <end position="142"/>
    </location>
</feature>
<dbReference type="Gene3D" id="3.40.50.1820">
    <property type="entry name" value="alpha/beta hydrolase"/>
    <property type="match status" value="1"/>
</dbReference>
<keyword evidence="3" id="KW-1185">Reference proteome</keyword>
<dbReference type="EMBL" id="LFML01000156">
    <property type="protein sequence ID" value="KMO93981.1"/>
    <property type="molecule type" value="Genomic_DNA"/>
</dbReference>
<evidence type="ECO:0000313" key="2">
    <source>
        <dbReference type="EMBL" id="KMO93981.1"/>
    </source>
</evidence>
<dbReference type="InterPro" id="IPR013094">
    <property type="entry name" value="AB_hydrolase_3"/>
</dbReference>
<dbReference type="PANTHER" id="PTHR23024">
    <property type="entry name" value="ARYLACETAMIDE DEACETYLASE"/>
    <property type="match status" value="1"/>
</dbReference>
<reference evidence="2 3" key="1">
    <citation type="submission" date="2015-06" db="EMBL/GenBank/DDBJ databases">
        <title>Recapitulation of the evolution of biosynthetic gene clusters reveals hidden chemical diversity on bacterial genomes.</title>
        <authorList>
            <person name="Cruz-Morales P."/>
            <person name="Martinez-Guerrero C."/>
            <person name="Morales-Escalante M.A."/>
            <person name="Yanez-Guerra L.A."/>
            <person name="Kopp J.F."/>
            <person name="Feldmann J."/>
            <person name="Ramos-Aboites H.E."/>
            <person name="Barona-Gomez F."/>
        </authorList>
    </citation>
    <scope>NUCLEOTIDE SEQUENCE [LARGE SCALE GENOMIC DNA]</scope>
    <source>
        <strain evidence="2 3">ATCC 31245</strain>
    </source>
</reference>
<comment type="caution">
    <text evidence="2">The sequence shown here is derived from an EMBL/GenBank/DDBJ whole genome shotgun (WGS) entry which is preliminary data.</text>
</comment>
<dbReference type="InterPro" id="IPR029058">
    <property type="entry name" value="AB_hydrolase_fold"/>
</dbReference>
<organism evidence="2 3">
    <name type="scientific">Streptomyces roseus</name>
    <dbReference type="NCBI Taxonomy" id="66430"/>
    <lineage>
        <taxon>Bacteria</taxon>
        <taxon>Bacillati</taxon>
        <taxon>Actinomycetota</taxon>
        <taxon>Actinomycetes</taxon>
        <taxon>Kitasatosporales</taxon>
        <taxon>Streptomycetaceae</taxon>
        <taxon>Streptomyces</taxon>
    </lineage>
</organism>
<evidence type="ECO:0000259" key="1">
    <source>
        <dbReference type="Pfam" id="PF07859"/>
    </source>
</evidence>
<proteinExistence type="predicted"/>
<dbReference type="GO" id="GO:0034338">
    <property type="term" value="F:short-chain carboxylesterase activity"/>
    <property type="evidence" value="ECO:0007669"/>
    <property type="project" value="TreeGrafter"/>
</dbReference>
<dbReference type="Proteomes" id="UP000035932">
    <property type="component" value="Unassembled WGS sequence"/>
</dbReference>
<name>A0A0J7A9I2_9ACTN</name>
<feature type="non-terminal residue" evidence="2">
    <location>
        <position position="144"/>
    </location>
</feature>